<proteinExistence type="predicted"/>
<reference evidence="3" key="1">
    <citation type="journal article" date="2017" name="Genome Biol.">
        <title>Comparative genomics reveals high biological diversity and specific adaptations in the industrially and medically important fungal genus Aspergillus.</title>
        <authorList>
            <person name="de Vries R.P."/>
            <person name="Riley R."/>
            <person name="Wiebenga A."/>
            <person name="Aguilar-Osorio G."/>
            <person name="Amillis S."/>
            <person name="Uchima C.A."/>
            <person name="Anderluh G."/>
            <person name="Asadollahi M."/>
            <person name="Askin M."/>
            <person name="Barry K."/>
            <person name="Battaglia E."/>
            <person name="Bayram O."/>
            <person name="Benocci T."/>
            <person name="Braus-Stromeyer S.A."/>
            <person name="Caldana C."/>
            <person name="Canovas D."/>
            <person name="Cerqueira G.C."/>
            <person name="Chen F."/>
            <person name="Chen W."/>
            <person name="Choi C."/>
            <person name="Clum A."/>
            <person name="Dos Santos R.A."/>
            <person name="Damasio A.R."/>
            <person name="Diallinas G."/>
            <person name="Emri T."/>
            <person name="Fekete E."/>
            <person name="Flipphi M."/>
            <person name="Freyberg S."/>
            <person name="Gallo A."/>
            <person name="Gournas C."/>
            <person name="Habgood R."/>
            <person name="Hainaut M."/>
            <person name="Harispe M.L."/>
            <person name="Henrissat B."/>
            <person name="Hilden K.S."/>
            <person name="Hope R."/>
            <person name="Hossain A."/>
            <person name="Karabika E."/>
            <person name="Karaffa L."/>
            <person name="Karanyi Z."/>
            <person name="Krasevec N."/>
            <person name="Kuo A."/>
            <person name="Kusch H."/>
            <person name="LaButti K."/>
            <person name="Lagendijk E.L."/>
            <person name="Lapidus A."/>
            <person name="Levasseur A."/>
            <person name="Lindquist E."/>
            <person name="Lipzen A."/>
            <person name="Logrieco A.F."/>
            <person name="MacCabe A."/>
            <person name="Maekelae M.R."/>
            <person name="Malavazi I."/>
            <person name="Melin P."/>
            <person name="Meyer V."/>
            <person name="Mielnichuk N."/>
            <person name="Miskei M."/>
            <person name="Molnar A.P."/>
            <person name="Mule G."/>
            <person name="Ngan C.Y."/>
            <person name="Orejas M."/>
            <person name="Orosz E."/>
            <person name="Ouedraogo J.P."/>
            <person name="Overkamp K.M."/>
            <person name="Park H.-S."/>
            <person name="Perrone G."/>
            <person name="Piumi F."/>
            <person name="Punt P.J."/>
            <person name="Ram A.F."/>
            <person name="Ramon A."/>
            <person name="Rauscher S."/>
            <person name="Record E."/>
            <person name="Riano-Pachon D.M."/>
            <person name="Robert V."/>
            <person name="Roehrig J."/>
            <person name="Ruller R."/>
            <person name="Salamov A."/>
            <person name="Salih N.S."/>
            <person name="Samson R.A."/>
            <person name="Sandor E."/>
            <person name="Sanguinetti M."/>
            <person name="Schuetze T."/>
            <person name="Sepcic K."/>
            <person name="Shelest E."/>
            <person name="Sherlock G."/>
            <person name="Sophianopoulou V."/>
            <person name="Squina F.M."/>
            <person name="Sun H."/>
            <person name="Susca A."/>
            <person name="Todd R.B."/>
            <person name="Tsang A."/>
            <person name="Unkles S.E."/>
            <person name="van de Wiele N."/>
            <person name="van Rossen-Uffink D."/>
            <person name="Oliveira J.V."/>
            <person name="Vesth T.C."/>
            <person name="Visser J."/>
            <person name="Yu J.-H."/>
            <person name="Zhou M."/>
            <person name="Andersen M.R."/>
            <person name="Archer D.B."/>
            <person name="Baker S.E."/>
            <person name="Benoit I."/>
            <person name="Brakhage A.A."/>
            <person name="Braus G.H."/>
            <person name="Fischer R."/>
            <person name="Frisvad J.C."/>
            <person name="Goldman G.H."/>
            <person name="Houbraken J."/>
            <person name="Oakley B."/>
            <person name="Pocsi I."/>
            <person name="Scazzocchio C."/>
            <person name="Seiboth B."/>
            <person name="vanKuyk P.A."/>
            <person name="Wortman J."/>
            <person name="Dyer P.S."/>
            <person name="Grigoriev I.V."/>
        </authorList>
    </citation>
    <scope>NUCLEOTIDE SEQUENCE [LARGE SCALE GENOMIC DNA]</scope>
    <source>
        <strain evidence="3">CBS 516.65</strain>
    </source>
</reference>
<keyword evidence="1" id="KW-0812">Transmembrane</keyword>
<evidence type="ECO:0000313" key="2">
    <source>
        <dbReference type="EMBL" id="OJJ88295.1"/>
    </source>
</evidence>
<dbReference type="GeneID" id="34459397"/>
<dbReference type="Proteomes" id="UP000184300">
    <property type="component" value="Unassembled WGS sequence"/>
</dbReference>
<gene>
    <name evidence="2" type="ORF">ASPGLDRAFT_21852</name>
</gene>
<accession>A0A1L9VWL8</accession>
<feature type="transmembrane region" description="Helical" evidence="1">
    <location>
        <begin position="169"/>
        <end position="189"/>
    </location>
</feature>
<sequence length="207" mass="23569">MSTMRCAVRNGNKTKPVKSKNYHRIDDFKYQQKRLREILGFLDRVEVEGRQIPETLTDEQFNSLGIELIDLDMKTGQTPPSITRYFLPATDDASGVSSSATDPIDDRFTEYNKSRAKRVCLDDSRRGRLFYVGHSLDVKSGSEYGGARHARRAVLAVLNRRVDEHRPSIAELIVLVSWMLAATLVYCFMQPAKARVLYVESRGYQSS</sequence>
<evidence type="ECO:0000256" key="1">
    <source>
        <dbReference type="SAM" id="Phobius"/>
    </source>
</evidence>
<keyword evidence="1" id="KW-1133">Transmembrane helix</keyword>
<protein>
    <submittedName>
        <fullName evidence="2">Uncharacterized protein</fullName>
    </submittedName>
</protein>
<keyword evidence="1" id="KW-0472">Membrane</keyword>
<dbReference type="RefSeq" id="XP_022404971.1">
    <property type="nucleotide sequence ID" value="XM_022543136.1"/>
</dbReference>
<dbReference type="AlphaFoldDB" id="A0A1L9VWL8"/>
<evidence type="ECO:0000313" key="3">
    <source>
        <dbReference type="Proteomes" id="UP000184300"/>
    </source>
</evidence>
<organism evidence="2 3">
    <name type="scientific">Aspergillus glaucus CBS 516.65</name>
    <dbReference type="NCBI Taxonomy" id="1160497"/>
    <lineage>
        <taxon>Eukaryota</taxon>
        <taxon>Fungi</taxon>
        <taxon>Dikarya</taxon>
        <taxon>Ascomycota</taxon>
        <taxon>Pezizomycotina</taxon>
        <taxon>Eurotiomycetes</taxon>
        <taxon>Eurotiomycetidae</taxon>
        <taxon>Eurotiales</taxon>
        <taxon>Aspergillaceae</taxon>
        <taxon>Aspergillus</taxon>
        <taxon>Aspergillus subgen. Aspergillus</taxon>
    </lineage>
</organism>
<dbReference type="VEuPathDB" id="FungiDB:ASPGLDRAFT_21852"/>
<dbReference type="OrthoDB" id="4341274at2759"/>
<name>A0A1L9VWL8_ASPGL</name>
<keyword evidence="3" id="KW-1185">Reference proteome</keyword>
<dbReference type="EMBL" id="KV878889">
    <property type="protein sequence ID" value="OJJ88295.1"/>
    <property type="molecule type" value="Genomic_DNA"/>
</dbReference>